<keyword evidence="1" id="KW-0808">Transferase</keyword>
<dbReference type="InterPro" id="IPR058591">
    <property type="entry name" value="Gtf3_N"/>
</dbReference>
<comment type="caution">
    <text evidence="4">The sequence shown here is derived from an EMBL/GenBank/DDBJ whole genome shotgun (WGS) entry which is preliminary data.</text>
</comment>
<accession>A0ABD5A0X1</accession>
<dbReference type="RefSeq" id="WP_262334105.1">
    <property type="nucleotide sequence ID" value="NZ_JANZQG010000004.1"/>
</dbReference>
<evidence type="ECO:0000313" key="5">
    <source>
        <dbReference type="Proteomes" id="UP001169713"/>
    </source>
</evidence>
<protein>
    <recommendedName>
        <fullName evidence="6">Beta-1,6-galactofuranosyltransferase</fullName>
    </recommendedName>
</protein>
<organism evidence="4 5">
    <name type="scientific">Lactobacillus paragasseri</name>
    <dbReference type="NCBI Taxonomy" id="2107999"/>
    <lineage>
        <taxon>Bacteria</taxon>
        <taxon>Bacillati</taxon>
        <taxon>Bacillota</taxon>
        <taxon>Bacilli</taxon>
        <taxon>Lactobacillales</taxon>
        <taxon>Lactobacillaceae</taxon>
        <taxon>Lactobacillus</taxon>
    </lineage>
</organism>
<reference evidence="4" key="1">
    <citation type="submission" date="2023-07" db="EMBL/GenBank/DDBJ databases">
        <title>Whole Genome Sequencing of Colonoscopy isolates.</title>
        <authorList>
            <person name="Surve S.V."/>
            <person name="Valls R.A."/>
            <person name="Barrak K.E."/>
            <person name="Gardner T.B."/>
            <person name="O'Toole G.A."/>
        </authorList>
    </citation>
    <scope>NUCLEOTIDE SEQUENCE</scope>
    <source>
        <strain evidence="4">GP0003</strain>
    </source>
</reference>
<dbReference type="PIRSF" id="PIRSF007023">
    <property type="entry name" value="UDP-Galf_transf"/>
    <property type="match status" value="1"/>
</dbReference>
<gene>
    <name evidence="4" type="ORF">Q4436_04190</name>
</gene>
<evidence type="ECO:0000256" key="1">
    <source>
        <dbReference type="ARBA" id="ARBA00022679"/>
    </source>
</evidence>
<evidence type="ECO:0000259" key="3">
    <source>
        <dbReference type="Pfam" id="PF26337"/>
    </source>
</evidence>
<dbReference type="EMBL" id="JAUONS010000002">
    <property type="protein sequence ID" value="MDO6361320.1"/>
    <property type="molecule type" value="Genomic_DNA"/>
</dbReference>
<sequence length="346" mass="39487">MIYFLSENTSTGTNAGNKARMDTEAILQEKNYCSIEGPKSIKRLKHGNKLSFFLKNNNFLRRLNKIPKNEYIVVQYPFLVSYKNGEGWLDCSFILERLAKKNKLILIIHDIDQLRFDRSRDNLSDFKLASYIISHNQKMTNYLISNKIDKNKIVNLEIFDYLISAENISNHYEDNALLCYAGNLKKSKFIYSFPTELKKLKINLYGNGYTGSQTGLDYKGAFPSDKISSLIRGKYGLIWDGERIDTCSGNVGNYLRYNNPHKLSMYIVANMPVIIWSKAAEAEFVKKNGIGIVINSLSEIPEKINGVSKDDYLKMNSAVKAVKSKIENGKFLLNALSEIESRMKNA</sequence>
<dbReference type="Pfam" id="PF26334">
    <property type="entry name" value="Gtf3_N"/>
    <property type="match status" value="1"/>
</dbReference>
<dbReference type="InterPro" id="IPR058592">
    <property type="entry name" value="Gtf3_C"/>
</dbReference>
<dbReference type="AlphaFoldDB" id="A0ABD5A0X1"/>
<name>A0ABD5A0X1_9LACO</name>
<dbReference type="Pfam" id="PF26337">
    <property type="entry name" value="Gtf3_C"/>
    <property type="match status" value="1"/>
</dbReference>
<proteinExistence type="predicted"/>
<evidence type="ECO:0008006" key="6">
    <source>
        <dbReference type="Google" id="ProtNLM"/>
    </source>
</evidence>
<feature type="domain" description="Glucosyltransferase 3-like N-terminal" evidence="2">
    <location>
        <begin position="5"/>
        <end position="158"/>
    </location>
</feature>
<evidence type="ECO:0000313" key="4">
    <source>
        <dbReference type="EMBL" id="MDO6361320.1"/>
    </source>
</evidence>
<dbReference type="Proteomes" id="UP001169713">
    <property type="component" value="Unassembled WGS sequence"/>
</dbReference>
<evidence type="ECO:0000259" key="2">
    <source>
        <dbReference type="Pfam" id="PF26334"/>
    </source>
</evidence>
<dbReference type="Gene3D" id="3.40.50.2000">
    <property type="entry name" value="Glycogen Phosphorylase B"/>
    <property type="match status" value="2"/>
</dbReference>
<feature type="domain" description="Glucosyltransferase 3-like C-terminal" evidence="3">
    <location>
        <begin position="178"/>
        <end position="338"/>
    </location>
</feature>